<evidence type="ECO:0000313" key="2">
    <source>
        <dbReference type="Proteomes" id="UP000260983"/>
    </source>
</evidence>
<dbReference type="AlphaFoldDB" id="A0A3E5BNJ5"/>
<proteinExistence type="predicted"/>
<evidence type="ECO:0000313" key="1">
    <source>
        <dbReference type="EMBL" id="RGN39212.1"/>
    </source>
</evidence>
<comment type="caution">
    <text evidence="1">The sequence shown here is derived from an EMBL/GenBank/DDBJ whole genome shotgun (WGS) entry which is preliminary data.</text>
</comment>
<gene>
    <name evidence="1" type="ORF">DXB65_02400</name>
</gene>
<organism evidence="1 2">
    <name type="scientific">Bacteroides oleiciplenus</name>
    <dbReference type="NCBI Taxonomy" id="626931"/>
    <lineage>
        <taxon>Bacteria</taxon>
        <taxon>Pseudomonadati</taxon>
        <taxon>Bacteroidota</taxon>
        <taxon>Bacteroidia</taxon>
        <taxon>Bacteroidales</taxon>
        <taxon>Bacteroidaceae</taxon>
        <taxon>Bacteroides</taxon>
    </lineage>
</organism>
<dbReference type="RefSeq" id="WP_117723227.1">
    <property type="nucleotide sequence ID" value="NZ_QSUL01000002.1"/>
</dbReference>
<sequence>MTKNLEMISLNSTKLEFKEKMGLDESLERLKSNELRSIKAGENSCQTMCGTRCDMDGCMPVCAWDNCGFQDGCQHDCLIECGQEENEYCRIMDLT</sequence>
<name>A0A3E5BNJ5_9BACE</name>
<accession>A0A3E5BNJ5</accession>
<dbReference type="EMBL" id="QSUL01000002">
    <property type="protein sequence ID" value="RGN39212.1"/>
    <property type="molecule type" value="Genomic_DNA"/>
</dbReference>
<protein>
    <submittedName>
        <fullName evidence="1">Uncharacterized protein</fullName>
    </submittedName>
</protein>
<reference evidence="1 2" key="1">
    <citation type="submission" date="2018-08" db="EMBL/GenBank/DDBJ databases">
        <title>A genome reference for cultivated species of the human gut microbiota.</title>
        <authorList>
            <person name="Zou Y."/>
            <person name="Xue W."/>
            <person name="Luo G."/>
        </authorList>
    </citation>
    <scope>NUCLEOTIDE SEQUENCE [LARGE SCALE GENOMIC DNA]</scope>
    <source>
        <strain evidence="1 2">OM05-15BH</strain>
    </source>
</reference>
<dbReference type="Proteomes" id="UP000260983">
    <property type="component" value="Unassembled WGS sequence"/>
</dbReference>